<organism evidence="2">
    <name type="scientific">Cucumis melo</name>
    <name type="common">Muskmelon</name>
    <dbReference type="NCBI Taxonomy" id="3656"/>
    <lineage>
        <taxon>Eukaryota</taxon>
        <taxon>Viridiplantae</taxon>
        <taxon>Streptophyta</taxon>
        <taxon>Embryophyta</taxon>
        <taxon>Tracheophyta</taxon>
        <taxon>Spermatophyta</taxon>
        <taxon>Magnoliopsida</taxon>
        <taxon>eudicotyledons</taxon>
        <taxon>Gunneridae</taxon>
        <taxon>Pentapetalae</taxon>
        <taxon>rosids</taxon>
        <taxon>fabids</taxon>
        <taxon>Cucurbitales</taxon>
        <taxon>Cucurbitaceae</taxon>
        <taxon>Benincaseae</taxon>
        <taxon>Cucumis</taxon>
    </lineage>
</organism>
<name>A0A9I9EDP5_CUCME</name>
<sequence>MKLAGGCPSIADQLNVDAFLEQARSYDKASSSPIGWYIRNAQTRQLSHPLPVLRAREIDDWSKVYVTMTLITVNHQNDCVTMEENQYCFVYGMMDYTCITFFRGSMSSKRPIQWTVYEKLSIIDDYVLNFLFGGFLDIRVIAQQSSVISLHEAAFSEFTSTQSLSTDKKCSFARIIGVAKCETQDETPDTNSTAALPCGTKKCFEFMYLTFPRIAHCISGEKKGVGAESSRIPSSELSRKSGPYSNPPLTTKLSAPIKSTKYVLVEGKILMANRLVLNHLIGSEFQGLQTLDLPSCPDKRHGPPMAPSHNAG</sequence>
<accession>A0A9I9EDP5</accession>
<feature type="region of interest" description="Disordered" evidence="1">
    <location>
        <begin position="225"/>
        <end position="250"/>
    </location>
</feature>
<protein>
    <submittedName>
        <fullName evidence="2">Uncharacterized protein</fullName>
    </submittedName>
</protein>
<proteinExistence type="predicted"/>
<reference evidence="2" key="1">
    <citation type="submission" date="2023-03" db="UniProtKB">
        <authorList>
            <consortium name="EnsemblPlants"/>
        </authorList>
    </citation>
    <scope>IDENTIFICATION</scope>
</reference>
<evidence type="ECO:0000313" key="2">
    <source>
        <dbReference type="EnsemblPlants" id="MELO3C032122.2.1"/>
    </source>
</evidence>
<dbReference type="PANTHER" id="PTHR10120">
    <property type="entry name" value="CAAX PRENYL PROTEASE 1"/>
    <property type="match status" value="1"/>
</dbReference>
<dbReference type="AlphaFoldDB" id="A0A9I9EDP5"/>
<evidence type="ECO:0000256" key="1">
    <source>
        <dbReference type="SAM" id="MobiDB-lite"/>
    </source>
</evidence>
<dbReference type="EnsemblPlants" id="MELO3C032122.2.1">
    <property type="protein sequence ID" value="MELO3C032122.2.1"/>
    <property type="gene ID" value="MELO3C032122.2"/>
</dbReference>
<dbReference type="Gramene" id="MELO3C032122.2.1">
    <property type="protein sequence ID" value="MELO3C032122.2.1"/>
    <property type="gene ID" value="MELO3C032122.2"/>
</dbReference>